<reference evidence="1 2" key="1">
    <citation type="journal article" date="2023" name="G3 (Bethesda)">
        <title>A chromosome-length genome assembly and annotation of blackberry (Rubus argutus, cv. 'Hillquist').</title>
        <authorList>
            <person name="Bruna T."/>
            <person name="Aryal R."/>
            <person name="Dudchenko O."/>
            <person name="Sargent D.J."/>
            <person name="Mead D."/>
            <person name="Buti M."/>
            <person name="Cavallini A."/>
            <person name="Hytonen T."/>
            <person name="Andres J."/>
            <person name="Pham M."/>
            <person name="Weisz D."/>
            <person name="Mascagni F."/>
            <person name="Usai G."/>
            <person name="Natali L."/>
            <person name="Bassil N."/>
            <person name="Fernandez G.E."/>
            <person name="Lomsadze A."/>
            <person name="Armour M."/>
            <person name="Olukolu B."/>
            <person name="Poorten T."/>
            <person name="Britton C."/>
            <person name="Davik J."/>
            <person name="Ashrafi H."/>
            <person name="Aiden E.L."/>
            <person name="Borodovsky M."/>
            <person name="Worthington M."/>
        </authorList>
    </citation>
    <scope>NUCLEOTIDE SEQUENCE [LARGE SCALE GENOMIC DNA]</scope>
    <source>
        <strain evidence="1">PI 553951</strain>
    </source>
</reference>
<evidence type="ECO:0008006" key="3">
    <source>
        <dbReference type="Google" id="ProtNLM"/>
    </source>
</evidence>
<gene>
    <name evidence="1" type="ORF">M0R45_030565</name>
</gene>
<evidence type="ECO:0000313" key="2">
    <source>
        <dbReference type="Proteomes" id="UP001457282"/>
    </source>
</evidence>
<dbReference type="Pfam" id="PF02330">
    <property type="entry name" value="MAM33"/>
    <property type="match status" value="1"/>
</dbReference>
<dbReference type="Gene3D" id="3.10.280.10">
    <property type="entry name" value="Mitochondrial glycoprotein"/>
    <property type="match status" value="1"/>
</dbReference>
<comment type="caution">
    <text evidence="1">The sequence shown here is derived from an EMBL/GenBank/DDBJ whole genome shotgun (WGS) entry which is preliminary data.</text>
</comment>
<organism evidence="1 2">
    <name type="scientific">Rubus argutus</name>
    <name type="common">Southern blackberry</name>
    <dbReference type="NCBI Taxonomy" id="59490"/>
    <lineage>
        <taxon>Eukaryota</taxon>
        <taxon>Viridiplantae</taxon>
        <taxon>Streptophyta</taxon>
        <taxon>Embryophyta</taxon>
        <taxon>Tracheophyta</taxon>
        <taxon>Spermatophyta</taxon>
        <taxon>Magnoliopsida</taxon>
        <taxon>eudicotyledons</taxon>
        <taxon>Gunneridae</taxon>
        <taxon>Pentapetalae</taxon>
        <taxon>rosids</taxon>
        <taxon>fabids</taxon>
        <taxon>Rosales</taxon>
        <taxon>Rosaceae</taxon>
        <taxon>Rosoideae</taxon>
        <taxon>Rosoideae incertae sedis</taxon>
        <taxon>Rubus</taxon>
    </lineage>
</organism>
<dbReference type="InterPro" id="IPR003428">
    <property type="entry name" value="MAM33"/>
</dbReference>
<dbReference type="Proteomes" id="UP001457282">
    <property type="component" value="Unassembled WGS sequence"/>
</dbReference>
<evidence type="ECO:0000313" key="1">
    <source>
        <dbReference type="EMBL" id="KAK9922084.1"/>
    </source>
</evidence>
<sequence length="208" mass="23936">MRKMSSSEIHYELSSNRYQISRSSSLGDFVVDYDSPQSQDVVLRRKFESGEEVAVSALLGSFSLPTSEREDSLYARDVSMKVCVKKPGLSSLLQFDCEIYEEGSGSQYQIQKVYYRQSPVHIGPSDYGGPFRFSDYDCNVALHYDLERALKVYLVDKGVGEELTNFLMHHLHRKEQGQYVNWLQKLESFVLKPERQKSPSFDVTKGFR</sequence>
<dbReference type="EMBL" id="JBEDUW010000006">
    <property type="protein sequence ID" value="KAK9922084.1"/>
    <property type="molecule type" value="Genomic_DNA"/>
</dbReference>
<protein>
    <recommendedName>
        <fullName evidence="3">Mitochondrial glycoprotein</fullName>
    </recommendedName>
</protein>
<dbReference type="InterPro" id="IPR036561">
    <property type="entry name" value="MAM33_sf"/>
</dbReference>
<proteinExistence type="predicted"/>
<name>A0AAW1WDM0_RUBAR</name>
<dbReference type="PANTHER" id="PTHR10826:SF1">
    <property type="entry name" value="COMPLEMENT COMPONENT 1 Q SUBCOMPONENT-BINDING PROTEIN, MITOCHONDRIAL"/>
    <property type="match status" value="1"/>
</dbReference>
<keyword evidence="2" id="KW-1185">Reference proteome</keyword>
<dbReference type="PANTHER" id="PTHR10826">
    <property type="entry name" value="COMPLEMENT COMPONENT 1"/>
    <property type="match status" value="1"/>
</dbReference>
<dbReference type="GO" id="GO:0005759">
    <property type="term" value="C:mitochondrial matrix"/>
    <property type="evidence" value="ECO:0007669"/>
    <property type="project" value="InterPro"/>
</dbReference>
<dbReference type="SUPFAM" id="SSF54529">
    <property type="entry name" value="Mitochondrial glycoprotein MAM33-like"/>
    <property type="match status" value="1"/>
</dbReference>
<dbReference type="AlphaFoldDB" id="A0AAW1WDM0"/>
<accession>A0AAW1WDM0</accession>